<evidence type="ECO:0000256" key="3">
    <source>
        <dbReference type="ARBA" id="ARBA00023034"/>
    </source>
</evidence>
<keyword evidence="2" id="KW-0677">Repeat</keyword>
<dbReference type="InterPro" id="IPR007583">
    <property type="entry name" value="GRASP55_65"/>
</dbReference>
<evidence type="ECO:0000313" key="7">
    <source>
        <dbReference type="EMBL" id="KAF2827513.1"/>
    </source>
</evidence>
<organism evidence="7 8">
    <name type="scientific">Ophiobolus disseminans</name>
    <dbReference type="NCBI Taxonomy" id="1469910"/>
    <lineage>
        <taxon>Eukaryota</taxon>
        <taxon>Fungi</taxon>
        <taxon>Dikarya</taxon>
        <taxon>Ascomycota</taxon>
        <taxon>Pezizomycotina</taxon>
        <taxon>Dothideomycetes</taxon>
        <taxon>Pleosporomycetidae</taxon>
        <taxon>Pleosporales</taxon>
        <taxon>Pleosporineae</taxon>
        <taxon>Phaeosphaeriaceae</taxon>
        <taxon>Ophiobolus</taxon>
    </lineage>
</organism>
<dbReference type="PANTHER" id="PTHR12893:SF0">
    <property type="entry name" value="GRASP65"/>
    <property type="match status" value="1"/>
</dbReference>
<gene>
    <name evidence="7" type="ORF">CC86DRAFT_349060</name>
</gene>
<reference evidence="7" key="1">
    <citation type="journal article" date="2020" name="Stud. Mycol.">
        <title>101 Dothideomycetes genomes: a test case for predicting lifestyles and emergence of pathogens.</title>
        <authorList>
            <person name="Haridas S."/>
            <person name="Albert R."/>
            <person name="Binder M."/>
            <person name="Bloem J."/>
            <person name="Labutti K."/>
            <person name="Salamov A."/>
            <person name="Andreopoulos B."/>
            <person name="Baker S."/>
            <person name="Barry K."/>
            <person name="Bills G."/>
            <person name="Bluhm B."/>
            <person name="Cannon C."/>
            <person name="Castanera R."/>
            <person name="Culley D."/>
            <person name="Daum C."/>
            <person name="Ezra D."/>
            <person name="Gonzalez J."/>
            <person name="Henrissat B."/>
            <person name="Kuo A."/>
            <person name="Liang C."/>
            <person name="Lipzen A."/>
            <person name="Lutzoni F."/>
            <person name="Magnuson J."/>
            <person name="Mondo S."/>
            <person name="Nolan M."/>
            <person name="Ohm R."/>
            <person name="Pangilinan J."/>
            <person name="Park H.-J."/>
            <person name="Ramirez L."/>
            <person name="Alfaro M."/>
            <person name="Sun H."/>
            <person name="Tritt A."/>
            <person name="Yoshinaga Y."/>
            <person name="Zwiers L.-H."/>
            <person name="Turgeon B."/>
            <person name="Goodwin S."/>
            <person name="Spatafora J."/>
            <person name="Crous P."/>
            <person name="Grigoriev I."/>
        </authorList>
    </citation>
    <scope>NUCLEOTIDE SEQUENCE</scope>
    <source>
        <strain evidence="7">CBS 113818</strain>
    </source>
</reference>
<dbReference type="GO" id="GO:0000139">
    <property type="term" value="C:Golgi membrane"/>
    <property type="evidence" value="ECO:0007669"/>
    <property type="project" value="UniProtKB-SubCell"/>
</dbReference>
<dbReference type="Proteomes" id="UP000799424">
    <property type="component" value="Unassembled WGS sequence"/>
</dbReference>
<evidence type="ECO:0000256" key="1">
    <source>
        <dbReference type="ARBA" id="ARBA00004394"/>
    </source>
</evidence>
<feature type="compositionally biased region" description="Pro residues" evidence="5">
    <location>
        <begin position="314"/>
        <end position="326"/>
    </location>
</feature>
<evidence type="ECO:0000256" key="5">
    <source>
        <dbReference type="SAM" id="MobiDB-lite"/>
    </source>
</evidence>
<dbReference type="Gene3D" id="2.30.42.10">
    <property type="match status" value="2"/>
</dbReference>
<dbReference type="InterPro" id="IPR024958">
    <property type="entry name" value="GRASP_PDZ"/>
</dbReference>
<dbReference type="Pfam" id="PF04495">
    <property type="entry name" value="GRASP55_65"/>
    <property type="match status" value="1"/>
</dbReference>
<evidence type="ECO:0000256" key="2">
    <source>
        <dbReference type="ARBA" id="ARBA00022737"/>
    </source>
</evidence>
<feature type="domain" description="PDZ GRASP-type" evidence="6">
    <location>
        <begin position="30"/>
        <end position="113"/>
    </location>
</feature>
<accession>A0A6A7A307</accession>
<dbReference type="SUPFAM" id="SSF50156">
    <property type="entry name" value="PDZ domain-like"/>
    <property type="match status" value="1"/>
</dbReference>
<dbReference type="InterPro" id="IPR036034">
    <property type="entry name" value="PDZ_sf"/>
</dbReference>
<evidence type="ECO:0000259" key="6">
    <source>
        <dbReference type="PROSITE" id="PS51865"/>
    </source>
</evidence>
<feature type="region of interest" description="Disordered" evidence="5">
    <location>
        <begin position="254"/>
        <end position="341"/>
    </location>
</feature>
<dbReference type="AlphaFoldDB" id="A0A6A7A307"/>
<dbReference type="PROSITE" id="PS51865">
    <property type="entry name" value="PDZ_GRASP"/>
    <property type="match status" value="2"/>
</dbReference>
<dbReference type="GO" id="GO:0007030">
    <property type="term" value="P:Golgi organization"/>
    <property type="evidence" value="ECO:0007669"/>
    <property type="project" value="TreeGrafter"/>
</dbReference>
<dbReference type="FunFam" id="2.30.42.10:FF:000026">
    <property type="entry name" value="Golgi reassembly stacking protein 2"/>
    <property type="match status" value="1"/>
</dbReference>
<evidence type="ECO:0000313" key="8">
    <source>
        <dbReference type="Proteomes" id="UP000799424"/>
    </source>
</evidence>
<proteinExistence type="predicted"/>
<dbReference type="OrthoDB" id="3318at2759"/>
<keyword evidence="3" id="KW-0333">Golgi apparatus</keyword>
<sequence length="341" mass="36020">MSLFGTLNRFISRLDAAPIDEPQSSVNGAYGFQVLRNGNPDLPLEPWFDFIIGINGRTIDNPDPSLFATEVRNCAGQTISLGVFCAKGQKIREVYISIPTNPVLSLSLQWSPLTLAEDVWHILDVAPNSPADVAGLLPYGDYVIGSPEGLVRGESGLGELVEDFLNRPLRLIVYNHEYNVTRPVTITPSRGWGGEGALGCVLGFGALHRIPAGLEEPVQGPGETLFSSDNAGADLDEKQALDASAPSELFVPANMALPSRSPPPPQGNAPPRKKGRAHHVASPAGGGGLDDYFKEGEEKSAQEDNAPKSKTGAVPPPPKAGPPRGPPSKTGTPVQASDTEA</sequence>
<keyword evidence="4" id="KW-0472">Membrane</keyword>
<feature type="domain" description="PDZ GRASP-type" evidence="6">
    <location>
        <begin position="118"/>
        <end position="207"/>
    </location>
</feature>
<keyword evidence="8" id="KW-1185">Reference proteome</keyword>
<dbReference type="EMBL" id="MU006224">
    <property type="protein sequence ID" value="KAF2827513.1"/>
    <property type="molecule type" value="Genomic_DNA"/>
</dbReference>
<feature type="compositionally biased region" description="Basic and acidic residues" evidence="5">
    <location>
        <begin position="291"/>
        <end position="307"/>
    </location>
</feature>
<feature type="compositionally biased region" description="Polar residues" evidence="5">
    <location>
        <begin position="329"/>
        <end position="341"/>
    </location>
</feature>
<name>A0A6A7A307_9PLEO</name>
<comment type="subcellular location">
    <subcellularLocation>
        <location evidence="1">Golgi apparatus membrane</location>
    </subcellularLocation>
</comment>
<dbReference type="PANTHER" id="PTHR12893">
    <property type="entry name" value="GOLGI REASSEMBLY STACKING PROTEIN GRASP"/>
    <property type="match status" value="1"/>
</dbReference>
<protein>
    <submittedName>
        <fullName evidence="7">Golgi reassembly stacking protein-like protein</fullName>
    </submittedName>
</protein>
<evidence type="ECO:0000256" key="4">
    <source>
        <dbReference type="ARBA" id="ARBA00023136"/>
    </source>
</evidence>